<organism evidence="1 2">
    <name type="scientific">Folsomia candida</name>
    <name type="common">Springtail</name>
    <dbReference type="NCBI Taxonomy" id="158441"/>
    <lineage>
        <taxon>Eukaryota</taxon>
        <taxon>Metazoa</taxon>
        <taxon>Ecdysozoa</taxon>
        <taxon>Arthropoda</taxon>
        <taxon>Hexapoda</taxon>
        <taxon>Collembola</taxon>
        <taxon>Entomobryomorpha</taxon>
        <taxon>Isotomoidea</taxon>
        <taxon>Isotomidae</taxon>
        <taxon>Proisotominae</taxon>
        <taxon>Folsomia</taxon>
    </lineage>
</organism>
<reference evidence="1 2" key="1">
    <citation type="submission" date="2015-12" db="EMBL/GenBank/DDBJ databases">
        <title>The genome of Folsomia candida.</title>
        <authorList>
            <person name="Faddeeva A."/>
            <person name="Derks M.F."/>
            <person name="Anvar Y."/>
            <person name="Smit S."/>
            <person name="Van Straalen N."/>
            <person name="Roelofs D."/>
        </authorList>
    </citation>
    <scope>NUCLEOTIDE SEQUENCE [LARGE SCALE GENOMIC DNA]</scope>
    <source>
        <strain evidence="1 2">VU population</strain>
        <tissue evidence="1">Whole body</tissue>
    </source>
</reference>
<dbReference type="PANTHER" id="PTHR31511:SF12">
    <property type="entry name" value="RHO TERMINATION FACTOR N-TERMINAL DOMAIN-CONTAINING PROTEIN"/>
    <property type="match status" value="1"/>
</dbReference>
<sequence length="894" mass="103044">MGQHKIRFVDSAAVMTTSIDKLSKSLGHGNNSEHFKTTKSVFSNFDGQALYRNGNVDLLMKKGIYPYSYMKSVSNFEEKKLPGIEHFFNDLTEEPCDLEEYNNALKVWDRYQIKNLGEWHDVYCLLDVTILADCLERTREILWESYGLDVAHYLSLPMIAFDGVCKLGEVDLEYLGLDEYQWLETAVRGGVCGAGVMRCGQANNPYMRDLYDPAKPSSYISFLDINNLYGRIVCSYMRSYDLIKIILIPKGSAMCESLPLKNYKWMPQEKLDSISLDPQSFFNSVADDGPTGYFFEIDLIVPRSIHNKLNDYPPAPTKRIITSEELSNFQQHQVGQLEITKSAFTTKKLVADLHPKLNYVCHYRNIRRFLQLGLQITKIHRGMQFTQAPWMKKFIEFNTLKRIQAVMEYEKNFYKLLNNAAFGKCIENKRKRQSMSIISTEAQMRRVLKKPTYQRIIEINPEVQIAVKKLSKNCEKMAVYLDKPIAVGVAILDISKDMMYEFHYDYMVPKYGDAAKVVYGDTCNSLVYFVETEDIYKDMQANKDRFDLSEHGGILEFMKDPTNHKRLKKMKDEFGSAILWKFAVAKPKMYAAEAISWDAGGQMVKKIKIAAKGCKSSAIAHQISYELIVDVINRCHHEQISFRSIVSNKHSINTIFCKKKALNGFDTKRFIYHFFIMDETCSNEVDIRLQTPFTLTMAGGTQSGKSTLTARIIKRRMEIMHPPIASVHYCYQEYQPILFEQIKKDTPSVVFQKGLPTDFEGAGQPLLLIIDDLMTDVAKSEDMVKAFTIYSHHNNISIIFLTQNFFEKRKPRSITLNSKYIVALKNPRDTTFVAKLGRQMNGGKNNPVLQCAFEDVMKKPYGYLVIDLSQTQDERFRFRSSLFEEDCIIYTKNE</sequence>
<dbReference type="EMBL" id="LNIX01000039">
    <property type="protein sequence ID" value="OXA39344.1"/>
    <property type="molecule type" value="Genomic_DNA"/>
</dbReference>
<accession>A0A226D393</accession>
<dbReference type="SUPFAM" id="SSF56672">
    <property type="entry name" value="DNA/RNA polymerases"/>
    <property type="match status" value="1"/>
</dbReference>
<evidence type="ECO:0000313" key="1">
    <source>
        <dbReference type="EMBL" id="OXA39344.1"/>
    </source>
</evidence>
<dbReference type="InterPro" id="IPR043502">
    <property type="entry name" value="DNA/RNA_pol_sf"/>
</dbReference>
<keyword evidence="2" id="KW-1185">Reference proteome</keyword>
<dbReference type="GO" id="GO:0071897">
    <property type="term" value="P:DNA biosynthetic process"/>
    <property type="evidence" value="ECO:0007669"/>
    <property type="project" value="UniProtKB-ARBA"/>
</dbReference>
<dbReference type="OrthoDB" id="6602337at2759"/>
<dbReference type="AlphaFoldDB" id="A0A226D393"/>
<comment type="caution">
    <text evidence="1">The sequence shown here is derived from an EMBL/GenBank/DDBJ whole genome shotgun (WGS) entry which is preliminary data.</text>
</comment>
<protein>
    <submittedName>
        <fullName evidence="1">Putative DNA polymerase</fullName>
    </submittedName>
</protein>
<proteinExistence type="predicted"/>
<name>A0A226D393_FOLCA</name>
<evidence type="ECO:0000313" key="2">
    <source>
        <dbReference type="Proteomes" id="UP000198287"/>
    </source>
</evidence>
<gene>
    <name evidence="1" type="ORF">Fcan01_25817</name>
</gene>
<dbReference type="Proteomes" id="UP000198287">
    <property type="component" value="Unassembled WGS sequence"/>
</dbReference>
<dbReference type="PANTHER" id="PTHR31511">
    <property type="entry name" value="PROTEIN CBG23764"/>
    <property type="match status" value="1"/>
</dbReference>